<keyword evidence="4" id="KW-1133">Transmembrane helix</keyword>
<sequence length="655" mass="69237">MVCKTSTSQLVRSPAISIHPRFLRFWNRVRQAAVPDSFVRRVTGLLLSLGDLINVNARYGKVYKNSRSSRRPLPVPARAFIRAFRVGFPMKLGNLKISTKILSIIVLLAAICAGITATSIAGLGALSRASDELHLAGEEMKLGARINRMVVELNRDEYRLAANPGELDQVLPSIGKTREAMNGLLSKVKETSDAEQSRLLTSFESALVLYNRELEDTIAVARRIKGGSALTQGQRDILASVDTSAAVARTLQDLTVAYTTYTDGKASRLSEEASALAETRSTQLTVAAAVGIVTGLLLGWMVSQFGIVRPVKTIVACLRGLADGKLETVVYGTDRKDEVGEIAETAEVFKRNLIRNHEMEREAKEAAARSQAEKRAAMLDLAGRFESRVGVIVNDVGGAATELQATASQLAAAVEEVSAQCGAVAGASEEASANVQTVAAASEEMSASIHELAERVSRAASRSKAAAEGANLAQTQLDSLSDAIEQVGQIVAAINSVASQTNLLALNATIEAARAGEAGKGFAVVASEVKNLANQTHAMTEQIGNQIAAVKSASSRTVDAMRAIITQVEDIDRSTAEMAASVEQQSAATGEISRNAQQAANGTAEVSSNVVGIQQAEAETSAATHSVKGAADQLAERASSLKREVDQFLAEVRTA</sequence>
<dbReference type="PANTHER" id="PTHR32089:SF112">
    <property type="entry name" value="LYSOZYME-LIKE PROTEIN-RELATED"/>
    <property type="match status" value="1"/>
</dbReference>
<dbReference type="Proteomes" id="UP000480854">
    <property type="component" value="Unassembled WGS sequence"/>
</dbReference>
<dbReference type="SMART" id="SM00283">
    <property type="entry name" value="MA"/>
    <property type="match status" value="1"/>
</dbReference>
<protein>
    <submittedName>
        <fullName evidence="7">Methyl-accepting chemotaxis protein</fullName>
    </submittedName>
</protein>
<dbReference type="GO" id="GO:0007165">
    <property type="term" value="P:signal transduction"/>
    <property type="evidence" value="ECO:0007669"/>
    <property type="project" value="UniProtKB-KW"/>
</dbReference>
<evidence type="ECO:0000256" key="4">
    <source>
        <dbReference type="SAM" id="Phobius"/>
    </source>
</evidence>
<evidence type="ECO:0000313" key="8">
    <source>
        <dbReference type="Proteomes" id="UP000480854"/>
    </source>
</evidence>
<dbReference type="InterPro" id="IPR024478">
    <property type="entry name" value="HlyB_4HB_MCP"/>
</dbReference>
<dbReference type="SUPFAM" id="SSF58104">
    <property type="entry name" value="Methyl-accepting chemotaxis protein (MCP) signaling domain"/>
    <property type="match status" value="1"/>
</dbReference>
<dbReference type="Gene3D" id="6.10.340.10">
    <property type="match status" value="1"/>
</dbReference>
<reference evidence="7 8" key="1">
    <citation type="submission" date="2018-07" db="EMBL/GenBank/DDBJ databases">
        <title>Genome sequence of Azospirillum sp. ATCC 49961.</title>
        <authorList>
            <person name="Sant'Anna F.H."/>
            <person name="Baldani J.I."/>
            <person name="Zilli J.E."/>
            <person name="Reis V.M."/>
            <person name="Hartmann A."/>
            <person name="Cruz L."/>
            <person name="de Souza E.M."/>
            <person name="de Oliveira Pedrosa F."/>
            <person name="Passaglia L.M.P."/>
        </authorList>
    </citation>
    <scope>NUCLEOTIDE SEQUENCE [LARGE SCALE GENOMIC DNA]</scope>
    <source>
        <strain evidence="7 8">ATCC 49961</strain>
    </source>
</reference>
<keyword evidence="4" id="KW-0812">Transmembrane</keyword>
<dbReference type="InterPro" id="IPR004090">
    <property type="entry name" value="Chemotax_Me-accpt_rcpt"/>
</dbReference>
<feature type="transmembrane region" description="Helical" evidence="4">
    <location>
        <begin position="101"/>
        <end position="126"/>
    </location>
</feature>
<dbReference type="GO" id="GO:0006935">
    <property type="term" value="P:chemotaxis"/>
    <property type="evidence" value="ECO:0007669"/>
    <property type="project" value="InterPro"/>
</dbReference>
<dbReference type="InterPro" id="IPR004089">
    <property type="entry name" value="MCPsignal_dom"/>
</dbReference>
<evidence type="ECO:0000313" key="7">
    <source>
        <dbReference type="EMBL" id="KAA0681048.1"/>
    </source>
</evidence>
<dbReference type="GO" id="GO:0016020">
    <property type="term" value="C:membrane"/>
    <property type="evidence" value="ECO:0007669"/>
    <property type="project" value="InterPro"/>
</dbReference>
<accession>A0A9W7NK69</accession>
<dbReference type="EMBL" id="QOKW01000007">
    <property type="protein sequence ID" value="KAA0681048.1"/>
    <property type="molecule type" value="Genomic_DNA"/>
</dbReference>
<keyword evidence="4" id="KW-0472">Membrane</keyword>
<gene>
    <name evidence="7" type="ORF">DS843_11665</name>
</gene>
<keyword evidence="8" id="KW-1185">Reference proteome</keyword>
<evidence type="ECO:0000256" key="2">
    <source>
        <dbReference type="ARBA" id="ARBA00029447"/>
    </source>
</evidence>
<keyword evidence="1 3" id="KW-0807">Transducer</keyword>
<name>A0A9W7NK69_9PROT</name>
<dbReference type="PROSITE" id="PS50885">
    <property type="entry name" value="HAMP"/>
    <property type="match status" value="1"/>
</dbReference>
<dbReference type="Pfam" id="PF00015">
    <property type="entry name" value="MCPsignal"/>
    <property type="match status" value="1"/>
</dbReference>
<dbReference type="PANTHER" id="PTHR32089">
    <property type="entry name" value="METHYL-ACCEPTING CHEMOTAXIS PROTEIN MCPB"/>
    <property type="match status" value="1"/>
</dbReference>
<dbReference type="OrthoDB" id="8432247at2"/>
<feature type="domain" description="HAMP" evidence="6">
    <location>
        <begin position="305"/>
        <end position="358"/>
    </location>
</feature>
<comment type="similarity">
    <text evidence="2">Belongs to the methyl-accepting chemotaxis (MCP) protein family.</text>
</comment>
<evidence type="ECO:0000256" key="3">
    <source>
        <dbReference type="PROSITE-ProRule" id="PRU00284"/>
    </source>
</evidence>
<dbReference type="Gene3D" id="1.10.287.950">
    <property type="entry name" value="Methyl-accepting chemotaxis protein"/>
    <property type="match status" value="1"/>
</dbReference>
<evidence type="ECO:0000259" key="5">
    <source>
        <dbReference type="PROSITE" id="PS50111"/>
    </source>
</evidence>
<evidence type="ECO:0000259" key="6">
    <source>
        <dbReference type="PROSITE" id="PS50885"/>
    </source>
</evidence>
<evidence type="ECO:0000256" key="1">
    <source>
        <dbReference type="ARBA" id="ARBA00023224"/>
    </source>
</evidence>
<dbReference type="GO" id="GO:0004888">
    <property type="term" value="F:transmembrane signaling receptor activity"/>
    <property type="evidence" value="ECO:0007669"/>
    <property type="project" value="InterPro"/>
</dbReference>
<dbReference type="PROSITE" id="PS50111">
    <property type="entry name" value="CHEMOTAXIS_TRANSDUC_2"/>
    <property type="match status" value="1"/>
</dbReference>
<comment type="caution">
    <text evidence="7">The sequence shown here is derived from an EMBL/GenBank/DDBJ whole genome shotgun (WGS) entry which is preliminary data.</text>
</comment>
<proteinExistence type="inferred from homology"/>
<dbReference type="Pfam" id="PF12729">
    <property type="entry name" value="4HB_MCP_1"/>
    <property type="match status" value="1"/>
</dbReference>
<dbReference type="AlphaFoldDB" id="A0A9W7NK69"/>
<dbReference type="PRINTS" id="PR00260">
    <property type="entry name" value="CHEMTRNSDUCR"/>
</dbReference>
<feature type="domain" description="Methyl-accepting transducer" evidence="5">
    <location>
        <begin position="399"/>
        <end position="635"/>
    </location>
</feature>
<dbReference type="InterPro" id="IPR003660">
    <property type="entry name" value="HAMP_dom"/>
</dbReference>
<organism evidence="7 8">
    <name type="scientific">Roseomonas genomospecies 6</name>
    <dbReference type="NCBI Taxonomy" id="214106"/>
    <lineage>
        <taxon>Bacteria</taxon>
        <taxon>Pseudomonadati</taxon>
        <taxon>Pseudomonadota</taxon>
        <taxon>Alphaproteobacteria</taxon>
        <taxon>Acetobacterales</taxon>
        <taxon>Roseomonadaceae</taxon>
        <taxon>Roseomonas</taxon>
    </lineage>
</organism>